<accession>A0A133UXD1</accession>
<dbReference type="Gene3D" id="3.30.1490.20">
    <property type="entry name" value="ATP-grasp fold, A domain"/>
    <property type="match status" value="1"/>
</dbReference>
<keyword evidence="5" id="KW-0067">ATP-binding</keyword>
<keyword evidence="4" id="KW-0547">Nucleotide-binding</keyword>
<dbReference type="Proteomes" id="UP000070341">
    <property type="component" value="Unassembled WGS sequence"/>
</dbReference>
<evidence type="ECO:0000256" key="4">
    <source>
        <dbReference type="ARBA" id="ARBA00022741"/>
    </source>
</evidence>
<evidence type="ECO:0000256" key="3">
    <source>
        <dbReference type="ARBA" id="ARBA00022598"/>
    </source>
</evidence>
<dbReference type="GO" id="GO:0005524">
    <property type="term" value="F:ATP binding"/>
    <property type="evidence" value="ECO:0007669"/>
    <property type="project" value="UniProtKB-KW"/>
</dbReference>
<dbReference type="PANTHER" id="PTHR43334">
    <property type="entry name" value="ACETATE--COA LIGASE [ADP-FORMING]"/>
    <property type="match status" value="1"/>
</dbReference>
<dbReference type="EMBL" id="LHXU01000092">
    <property type="protein sequence ID" value="KXA98846.1"/>
    <property type="molecule type" value="Genomic_DNA"/>
</dbReference>
<evidence type="ECO:0000256" key="2">
    <source>
        <dbReference type="ARBA" id="ARBA00012957"/>
    </source>
</evidence>
<reference evidence="6 7" key="1">
    <citation type="journal article" date="2016" name="Sci. Rep.">
        <title>Metabolic traits of an uncultured archaeal lineage -MSBL1- from brine pools of the Red Sea.</title>
        <authorList>
            <person name="Mwirichia R."/>
            <person name="Alam I."/>
            <person name="Rashid M."/>
            <person name="Vinu M."/>
            <person name="Ba-Alawi W."/>
            <person name="Anthony Kamau A."/>
            <person name="Kamanda Ngugi D."/>
            <person name="Goker M."/>
            <person name="Klenk H.P."/>
            <person name="Bajic V."/>
            <person name="Stingl U."/>
        </authorList>
    </citation>
    <scope>NUCLEOTIDE SEQUENCE [LARGE SCALE GENOMIC DNA]</scope>
    <source>
        <strain evidence="6">SCGC-AAA259M10</strain>
    </source>
</reference>
<dbReference type="PANTHER" id="PTHR43334:SF1">
    <property type="entry name" value="3-HYDROXYPROPIONATE--COA LIGASE [ADP-FORMING]"/>
    <property type="match status" value="1"/>
</dbReference>
<dbReference type="GO" id="GO:0043758">
    <property type="term" value="F:acetate-CoA ligase (ADP-forming) activity"/>
    <property type="evidence" value="ECO:0007669"/>
    <property type="project" value="UniProtKB-EC"/>
</dbReference>
<dbReference type="Gene3D" id="3.30.470.20">
    <property type="entry name" value="ATP-grasp fold, B domain"/>
    <property type="match status" value="1"/>
</dbReference>
<proteinExistence type="predicted"/>
<evidence type="ECO:0000313" key="6">
    <source>
        <dbReference type="EMBL" id="KXA98846.1"/>
    </source>
</evidence>
<comment type="catalytic activity">
    <reaction evidence="1">
        <text>acetate + ATP + CoA = acetyl-CoA + ADP + phosphate</text>
        <dbReference type="Rhea" id="RHEA:15081"/>
        <dbReference type="ChEBI" id="CHEBI:30089"/>
        <dbReference type="ChEBI" id="CHEBI:30616"/>
        <dbReference type="ChEBI" id="CHEBI:43474"/>
        <dbReference type="ChEBI" id="CHEBI:57287"/>
        <dbReference type="ChEBI" id="CHEBI:57288"/>
        <dbReference type="ChEBI" id="CHEBI:456216"/>
        <dbReference type="EC" id="6.2.1.13"/>
    </reaction>
</comment>
<dbReference type="InterPro" id="IPR051538">
    <property type="entry name" value="Acyl-CoA_Synth/Transferase"/>
</dbReference>
<gene>
    <name evidence="6" type="ORF">AKJ40_04395</name>
</gene>
<dbReference type="SUPFAM" id="SSF56059">
    <property type="entry name" value="Glutathione synthetase ATP-binding domain-like"/>
    <property type="match status" value="1"/>
</dbReference>
<dbReference type="Pfam" id="PF13549">
    <property type="entry name" value="ATP-grasp_5"/>
    <property type="match status" value="1"/>
</dbReference>
<name>A0A133UXD1_9EURY</name>
<evidence type="ECO:0000256" key="1">
    <source>
        <dbReference type="ARBA" id="ARBA00001619"/>
    </source>
</evidence>
<evidence type="ECO:0000313" key="7">
    <source>
        <dbReference type="Proteomes" id="UP000070341"/>
    </source>
</evidence>
<keyword evidence="7" id="KW-1185">Reference proteome</keyword>
<organism evidence="6 7">
    <name type="scientific">candidate division MSBL1 archaeon SCGC-AAA259M10</name>
    <dbReference type="NCBI Taxonomy" id="1698270"/>
    <lineage>
        <taxon>Archaea</taxon>
        <taxon>Methanobacteriati</taxon>
        <taxon>Methanobacteriota</taxon>
        <taxon>candidate division MSBL1</taxon>
    </lineage>
</organism>
<protein>
    <recommendedName>
        <fullName evidence="2">acetate--CoA ligase (ADP-forming)</fullName>
        <ecNumber evidence="2">6.2.1.13</ecNumber>
    </recommendedName>
</protein>
<dbReference type="InterPro" id="IPR013815">
    <property type="entry name" value="ATP_grasp_subdomain_1"/>
</dbReference>
<dbReference type="EC" id="6.2.1.13" evidence="2"/>
<evidence type="ECO:0000256" key="5">
    <source>
        <dbReference type="ARBA" id="ARBA00022840"/>
    </source>
</evidence>
<dbReference type="AlphaFoldDB" id="A0A133UXD1"/>
<keyword evidence="3" id="KW-0436">Ligase</keyword>
<sequence>MKSKILEQSIEKGIRSLTEYEAKQVLREYDIPCPNEFMIENGDMIEKLSDFEAKDAGINYPLYMKISSRDILHKTDAKVIAKASSDSEIVDKGRTILENAEKYNKDAEIEGILLSEDVSGEEKRELIVGSVLDEQFGHVISLGIGGVSVEVYEDVEFRAVPLERRDVFSMVENLKGRKMLQEFRGNPPVDMDSLVETVLKVSEILEENEEIEEIDINPLFVGPEGTVAADALITLTH</sequence>
<comment type="caution">
    <text evidence="6">The sequence shown here is derived from an EMBL/GenBank/DDBJ whole genome shotgun (WGS) entry which is preliminary data.</text>
</comment>